<keyword evidence="2" id="KW-1185">Reference proteome</keyword>
<protein>
    <submittedName>
        <fullName evidence="1">Uncharacterized protein</fullName>
    </submittedName>
</protein>
<gene>
    <name evidence="1" type="ORF">O4H49_09350</name>
</gene>
<proteinExistence type="predicted"/>
<name>A0ABT4LKT6_9PROT</name>
<organism evidence="1 2">
    <name type="scientific">Kiloniella laminariae</name>
    <dbReference type="NCBI Taxonomy" id="454162"/>
    <lineage>
        <taxon>Bacteria</taxon>
        <taxon>Pseudomonadati</taxon>
        <taxon>Pseudomonadota</taxon>
        <taxon>Alphaproteobacteria</taxon>
        <taxon>Rhodospirillales</taxon>
        <taxon>Kiloniellaceae</taxon>
        <taxon>Kiloniella</taxon>
    </lineage>
</organism>
<evidence type="ECO:0000313" key="2">
    <source>
        <dbReference type="Proteomes" id="UP001069802"/>
    </source>
</evidence>
<sequence>MYKLVMFRLILLRILISALLMAVVLSSGAFRVGDVLAATAEEFTAGFFTGSDGVPVMPGMEEMPEMGMVFDKPEGRIVEGFASGLVNEKEIREFYGRTLPQLGWNVFEEGLFQREGEILSIEIIKGVENGRSILRIILAPSQ</sequence>
<dbReference type="EMBL" id="JAPWGY010000003">
    <property type="protein sequence ID" value="MCZ4280981.1"/>
    <property type="molecule type" value="Genomic_DNA"/>
</dbReference>
<evidence type="ECO:0000313" key="1">
    <source>
        <dbReference type="EMBL" id="MCZ4280981.1"/>
    </source>
</evidence>
<accession>A0ABT4LKT6</accession>
<reference evidence="1" key="1">
    <citation type="submission" date="2022-12" db="EMBL/GenBank/DDBJ databases">
        <title>Bacterial isolates from different developmental stages of Nematostella vectensis.</title>
        <authorList>
            <person name="Fraune S."/>
        </authorList>
    </citation>
    <scope>NUCLEOTIDE SEQUENCE</scope>
    <source>
        <strain evidence="1">G21630-S1</strain>
    </source>
</reference>
<comment type="caution">
    <text evidence="1">The sequence shown here is derived from an EMBL/GenBank/DDBJ whole genome shotgun (WGS) entry which is preliminary data.</text>
</comment>
<dbReference type="RefSeq" id="WP_269423166.1">
    <property type="nucleotide sequence ID" value="NZ_JAPWGY010000003.1"/>
</dbReference>
<dbReference type="Proteomes" id="UP001069802">
    <property type="component" value="Unassembled WGS sequence"/>
</dbReference>